<evidence type="ECO:0000256" key="2">
    <source>
        <dbReference type="ARBA" id="ARBA00009948"/>
    </source>
</evidence>
<dbReference type="InterPro" id="IPR001986">
    <property type="entry name" value="Enolpyruvate_Tfrase_dom"/>
</dbReference>
<dbReference type="EC" id="2.5.1.19" evidence="7"/>
<comment type="caution">
    <text evidence="7">Lacks conserved residue(s) required for the propagation of feature annotation.</text>
</comment>
<dbReference type="GO" id="GO:0009423">
    <property type="term" value="P:chorismate biosynthetic process"/>
    <property type="evidence" value="ECO:0007669"/>
    <property type="project" value="UniProtKB-UniRule"/>
</dbReference>
<feature type="binding site" evidence="7">
    <location>
        <position position="487"/>
    </location>
    <ligand>
        <name>phosphoenolpyruvate</name>
        <dbReference type="ChEBI" id="CHEBI:58702"/>
    </ligand>
</feature>
<dbReference type="GO" id="GO:0003866">
    <property type="term" value="F:3-phosphoshikimate 1-carboxyvinyltransferase activity"/>
    <property type="evidence" value="ECO:0007669"/>
    <property type="project" value="UniProtKB-UniRule"/>
</dbReference>
<feature type="compositionally biased region" description="Basic and acidic residues" evidence="8">
    <location>
        <begin position="79"/>
        <end position="91"/>
    </location>
</feature>
<feature type="binding site" evidence="7">
    <location>
        <position position="529"/>
    </location>
    <ligand>
        <name>phosphoenolpyruvate</name>
        <dbReference type="ChEBI" id="CHEBI:58702"/>
    </ligand>
</feature>
<evidence type="ECO:0000256" key="4">
    <source>
        <dbReference type="ARBA" id="ARBA00022679"/>
    </source>
</evidence>
<feature type="binding site" evidence="7">
    <location>
        <position position="483"/>
    </location>
    <ligand>
        <name>3-phosphoshikimate</name>
        <dbReference type="ChEBI" id="CHEBI:145989"/>
    </ligand>
</feature>
<keyword evidence="3 7" id="KW-0028">Amino-acid biosynthesis</keyword>
<feature type="binding site" evidence="7">
    <location>
        <position position="456"/>
    </location>
    <ligand>
        <name>3-phosphoshikimate</name>
        <dbReference type="ChEBI" id="CHEBI:145989"/>
    </ligand>
</feature>
<dbReference type="HAMAP" id="MF_00210">
    <property type="entry name" value="EPSP_synth"/>
    <property type="match status" value="1"/>
</dbReference>
<dbReference type="InterPro" id="IPR023193">
    <property type="entry name" value="EPSP_synthase_CS"/>
</dbReference>
<dbReference type="CDD" id="cd01556">
    <property type="entry name" value="EPSP_synthase"/>
    <property type="match status" value="1"/>
</dbReference>
<evidence type="ECO:0000313" key="10">
    <source>
        <dbReference type="EMBL" id="QBI21595.1"/>
    </source>
</evidence>
<dbReference type="GO" id="GO:0005737">
    <property type="term" value="C:cytoplasm"/>
    <property type="evidence" value="ECO:0007669"/>
    <property type="project" value="UniProtKB-SubCell"/>
</dbReference>
<feature type="domain" description="Enolpyruvate transferase" evidence="9">
    <location>
        <begin position="153"/>
        <end position="561"/>
    </location>
</feature>
<dbReference type="NCBIfam" id="TIGR01356">
    <property type="entry name" value="aroA"/>
    <property type="match status" value="1"/>
</dbReference>
<dbReference type="Proteomes" id="UP000291469">
    <property type="component" value="Chromosome"/>
</dbReference>
<feature type="binding site" evidence="7">
    <location>
        <position position="314"/>
    </location>
    <ligand>
        <name>3-phosphoshikimate</name>
        <dbReference type="ChEBI" id="CHEBI:145989"/>
    </ligand>
</feature>
<name>A0A411YK72_9ACTN</name>
<dbReference type="PANTHER" id="PTHR21090:SF5">
    <property type="entry name" value="PENTAFUNCTIONAL AROM POLYPEPTIDE"/>
    <property type="match status" value="1"/>
</dbReference>
<protein>
    <recommendedName>
        <fullName evidence="7">3-phosphoshikimate 1-carboxyvinyltransferase</fullName>
        <ecNumber evidence="7">2.5.1.19</ecNumber>
    </recommendedName>
    <alternativeName>
        <fullName evidence="7">5-enolpyruvylshikimate-3-phosphate synthase</fullName>
        <shortName evidence="7">EPSP synthase</shortName>
        <shortName evidence="7">EPSPS</shortName>
    </alternativeName>
</protein>
<feature type="compositionally biased region" description="Basic and acidic residues" evidence="8">
    <location>
        <begin position="26"/>
        <end position="36"/>
    </location>
</feature>
<evidence type="ECO:0000259" key="9">
    <source>
        <dbReference type="Pfam" id="PF00275"/>
    </source>
</evidence>
<evidence type="ECO:0000256" key="8">
    <source>
        <dbReference type="SAM" id="MobiDB-lite"/>
    </source>
</evidence>
<feature type="region of interest" description="Disordered" evidence="8">
    <location>
        <begin position="112"/>
        <end position="139"/>
    </location>
</feature>
<accession>A0A411YK72</accession>
<dbReference type="GO" id="GO:0008652">
    <property type="term" value="P:amino acid biosynthetic process"/>
    <property type="evidence" value="ECO:0007669"/>
    <property type="project" value="UniProtKB-KW"/>
</dbReference>
<feature type="binding site" evidence="7">
    <location>
        <position position="166"/>
    </location>
    <ligand>
        <name>3-phosphoshikimate</name>
        <dbReference type="ChEBI" id="CHEBI:145989"/>
    </ligand>
</feature>
<gene>
    <name evidence="7 10" type="primary">aroA</name>
    <name evidence="10" type="ORF">ER308_19835</name>
</gene>
<dbReference type="EMBL" id="CP036402">
    <property type="protein sequence ID" value="QBI21595.1"/>
    <property type="molecule type" value="Genomic_DNA"/>
</dbReference>
<feature type="binding site" evidence="7">
    <location>
        <position position="166"/>
    </location>
    <ligand>
        <name>phosphoenolpyruvate</name>
        <dbReference type="ChEBI" id="CHEBI:58702"/>
    </ligand>
</feature>
<dbReference type="InterPro" id="IPR036968">
    <property type="entry name" value="Enolpyruvate_Tfrase_sf"/>
</dbReference>
<comment type="function">
    <text evidence="7">Catalyzes the transfer of the enolpyruvyl moiety of phosphoenolpyruvate (PEP) to the 5-hydroxyl of shikimate-3-phosphate (S3P) to produce enolpyruvyl shikimate-3-phosphate and inorganic phosphate.</text>
</comment>
<dbReference type="Gene3D" id="3.65.10.10">
    <property type="entry name" value="Enolpyruvate transferase domain"/>
    <property type="match status" value="2"/>
</dbReference>
<dbReference type="InterPro" id="IPR006264">
    <property type="entry name" value="EPSP_synthase"/>
</dbReference>
<dbReference type="KEGG" id="erz:ER308_19835"/>
<evidence type="ECO:0000256" key="7">
    <source>
        <dbReference type="HAMAP-Rule" id="MF_00210"/>
    </source>
</evidence>
<feature type="binding site" evidence="7">
    <location>
        <position position="242"/>
    </location>
    <ligand>
        <name>phosphoenolpyruvate</name>
        <dbReference type="ChEBI" id="CHEBI:58702"/>
    </ligand>
</feature>
<dbReference type="PROSITE" id="PS00104">
    <property type="entry name" value="EPSP_SYNTHASE_1"/>
    <property type="match status" value="1"/>
</dbReference>
<dbReference type="PANTHER" id="PTHR21090">
    <property type="entry name" value="AROM/DEHYDROQUINATE SYNTHASE"/>
    <property type="match status" value="1"/>
</dbReference>
<evidence type="ECO:0000256" key="3">
    <source>
        <dbReference type="ARBA" id="ARBA00022605"/>
    </source>
</evidence>
<evidence type="ECO:0000256" key="6">
    <source>
        <dbReference type="ARBA" id="ARBA00044633"/>
    </source>
</evidence>
<sequence>MARDLRREPGGDHRRPRRLRRAHPRTAREPRPRGLDRAAAGARAGPRRPPWPAQQGGQPPADGRTRRADRRPSGNALGGHDHGRRGGGEHRGHGHRARRRGRAWCAAARGLRHRGGTPGAGRDHRARVRGRGASPVSVEPEAVPRAAVALSPAGAVAGAVRAPASKSVTNRLLPIAALARGTSTLLAPLESDDSRAMRDAVCLLGAQVLADPEPDGTPRWHVTGTSGALRGVAGPLDAGLSGTSMRFLAALAPLADGPVTVDGEPPLRRRPVGPLTAALAQLGASVHDDDGYPPVTSAGGGLVGGDVTIDVRDSSQFATAVLLAAPYAREGVTVRLAGEAAVAYIVLTVEAMRAWGAQVTDLADGWRVTAGTGYRARSVEVEYDASAAVHLFSLAAATGGTVTVTNVPSRTSQPDAAVVDLLAAMGCRTARDGDRLSVTGPERLRPLDADLSAHPDQITTLAALAAITSGTSHLSGVGVARHHETDRLAALATELGKLGVRVVEEPDGLVIEGGAAAGPARLATHDDHRLAMAFAAIGAAVGGVVVEEPWCVTKTYPGFWRDAAALGVHWEEEP</sequence>
<feature type="binding site" evidence="7">
    <location>
        <position position="316"/>
    </location>
    <ligand>
        <name>3-phosphoshikimate</name>
        <dbReference type="ChEBI" id="CHEBI:145989"/>
    </ligand>
</feature>
<feature type="binding site" evidence="7">
    <location>
        <position position="554"/>
    </location>
    <ligand>
        <name>phosphoenolpyruvate</name>
        <dbReference type="ChEBI" id="CHEBI:58702"/>
    </ligand>
</feature>
<evidence type="ECO:0000313" key="11">
    <source>
        <dbReference type="Proteomes" id="UP000291469"/>
    </source>
</evidence>
<comment type="subunit">
    <text evidence="7">Monomer.</text>
</comment>
<keyword evidence="5 7" id="KW-0057">Aromatic amino acid biosynthesis</keyword>
<evidence type="ECO:0000256" key="1">
    <source>
        <dbReference type="ARBA" id="ARBA00004811"/>
    </source>
</evidence>
<dbReference type="Pfam" id="PF00275">
    <property type="entry name" value="EPSP_synthase"/>
    <property type="match status" value="1"/>
</dbReference>
<dbReference type="InterPro" id="IPR013792">
    <property type="entry name" value="RNA3'P_cycl/enolpyr_Trfase_a/b"/>
</dbReference>
<feature type="compositionally biased region" description="Low complexity" evidence="8">
    <location>
        <begin position="53"/>
        <end position="62"/>
    </location>
</feature>
<feature type="binding site" evidence="7">
    <location>
        <position position="315"/>
    </location>
    <ligand>
        <name>3-phosphoshikimate</name>
        <dbReference type="ChEBI" id="CHEBI:145989"/>
    </ligand>
</feature>
<feature type="region of interest" description="Disordered" evidence="8">
    <location>
        <begin position="1"/>
        <end position="100"/>
    </location>
</feature>
<feature type="compositionally biased region" description="Basic and acidic residues" evidence="8">
    <location>
        <begin position="63"/>
        <end position="72"/>
    </location>
</feature>
<keyword evidence="11" id="KW-1185">Reference proteome</keyword>
<feature type="binding site" evidence="7">
    <location>
        <position position="167"/>
    </location>
    <ligand>
        <name>3-phosphoshikimate</name>
        <dbReference type="ChEBI" id="CHEBI:145989"/>
    </ligand>
</feature>
<comment type="subcellular location">
    <subcellularLocation>
        <location evidence="7">Cytoplasm</location>
    </subcellularLocation>
</comment>
<reference evidence="10 11" key="1">
    <citation type="submission" date="2019-01" db="EMBL/GenBank/DDBJ databases">
        <title>Egibacter rhizosphaerae EGI 80759T.</title>
        <authorList>
            <person name="Chen D.-D."/>
            <person name="Tian Y."/>
            <person name="Jiao J.-Y."/>
            <person name="Zhang X.-T."/>
            <person name="Zhang Y.-G."/>
            <person name="Zhang Y."/>
            <person name="Xiao M."/>
            <person name="Shu W.-S."/>
            <person name="Li W.-J."/>
        </authorList>
    </citation>
    <scope>NUCLEOTIDE SEQUENCE [LARGE SCALE GENOMIC DNA]</scope>
    <source>
        <strain evidence="10 11">EGI 80759</strain>
    </source>
</reference>
<dbReference type="AlphaFoldDB" id="A0A411YK72"/>
<evidence type="ECO:0000256" key="5">
    <source>
        <dbReference type="ARBA" id="ARBA00023141"/>
    </source>
</evidence>
<feature type="binding site" evidence="7">
    <location>
        <position position="316"/>
    </location>
    <ligand>
        <name>phosphoenolpyruvate</name>
        <dbReference type="ChEBI" id="CHEBI:58702"/>
    </ligand>
</feature>
<feature type="binding site" evidence="7">
    <location>
        <position position="270"/>
    </location>
    <ligand>
        <name>phosphoenolpyruvate</name>
        <dbReference type="ChEBI" id="CHEBI:58702"/>
    </ligand>
</feature>
<comment type="catalytic activity">
    <reaction evidence="6">
        <text>3-phosphoshikimate + phosphoenolpyruvate = 5-O-(1-carboxyvinyl)-3-phosphoshikimate + phosphate</text>
        <dbReference type="Rhea" id="RHEA:21256"/>
        <dbReference type="ChEBI" id="CHEBI:43474"/>
        <dbReference type="ChEBI" id="CHEBI:57701"/>
        <dbReference type="ChEBI" id="CHEBI:58702"/>
        <dbReference type="ChEBI" id="CHEBI:145989"/>
        <dbReference type="EC" id="2.5.1.19"/>
    </reaction>
    <physiologicalReaction direction="left-to-right" evidence="6">
        <dbReference type="Rhea" id="RHEA:21257"/>
    </physiologicalReaction>
</comment>
<proteinExistence type="inferred from homology"/>
<keyword evidence="4 7" id="KW-0808">Transferase</keyword>
<dbReference type="SUPFAM" id="SSF55205">
    <property type="entry name" value="EPT/RTPC-like"/>
    <property type="match status" value="1"/>
</dbReference>
<keyword evidence="7" id="KW-0963">Cytoplasm</keyword>
<dbReference type="PROSITE" id="PS00885">
    <property type="entry name" value="EPSP_SYNTHASE_2"/>
    <property type="match status" value="1"/>
</dbReference>
<feature type="binding site" evidence="7">
    <location>
        <position position="171"/>
    </location>
    <ligand>
        <name>3-phosphoshikimate</name>
        <dbReference type="ChEBI" id="CHEBI:145989"/>
    </ligand>
</feature>
<organism evidence="10 11">
    <name type="scientific">Egibacter rhizosphaerae</name>
    <dbReference type="NCBI Taxonomy" id="1670831"/>
    <lineage>
        <taxon>Bacteria</taxon>
        <taxon>Bacillati</taxon>
        <taxon>Actinomycetota</taxon>
        <taxon>Nitriliruptoria</taxon>
        <taxon>Egibacterales</taxon>
        <taxon>Egibacteraceae</taxon>
        <taxon>Egibacter</taxon>
    </lineage>
</organism>
<feature type="compositionally biased region" description="Basic and acidic residues" evidence="8">
    <location>
        <begin position="1"/>
        <end position="13"/>
    </location>
</feature>
<comment type="pathway">
    <text evidence="1 7">Metabolic intermediate biosynthesis; chorismate biosynthesis; chorismate from D-erythrose 4-phosphate and phosphoenolpyruvate: step 6/7.</text>
</comment>
<comment type="similarity">
    <text evidence="2 7">Belongs to the EPSP synthase family.</text>
</comment>
<feature type="active site" description="Proton acceptor" evidence="7">
    <location>
        <position position="456"/>
    </location>
</feature>
<dbReference type="UniPathway" id="UPA00053">
    <property type="reaction ID" value="UER00089"/>
</dbReference>
<dbReference type="OrthoDB" id="9809920at2"/>
<dbReference type="GO" id="GO:0009073">
    <property type="term" value="P:aromatic amino acid family biosynthetic process"/>
    <property type="evidence" value="ECO:0007669"/>
    <property type="project" value="UniProtKB-KW"/>
</dbReference>
<feature type="compositionally biased region" description="Basic residues" evidence="8">
    <location>
        <begin position="14"/>
        <end position="25"/>
    </location>
</feature>